<accession>A0ABQ9FB85</accession>
<dbReference type="Pfam" id="PF13521">
    <property type="entry name" value="AAA_28"/>
    <property type="match status" value="1"/>
</dbReference>
<dbReference type="Proteomes" id="UP001217089">
    <property type="component" value="Unassembled WGS sequence"/>
</dbReference>
<evidence type="ECO:0000313" key="2">
    <source>
        <dbReference type="EMBL" id="KAJ8312898.1"/>
    </source>
</evidence>
<dbReference type="Gene3D" id="3.40.50.300">
    <property type="entry name" value="P-loop containing nucleotide triphosphate hydrolases"/>
    <property type="match status" value="1"/>
</dbReference>
<dbReference type="InterPro" id="IPR033469">
    <property type="entry name" value="CYTH-like_dom_sf"/>
</dbReference>
<dbReference type="Gene3D" id="2.40.320.10">
    <property type="entry name" value="Hypothetical Protein Pfu-838710-001"/>
    <property type="match status" value="1"/>
</dbReference>
<dbReference type="InterPro" id="IPR027417">
    <property type="entry name" value="P-loop_NTPase"/>
</dbReference>
<dbReference type="InterPro" id="IPR053227">
    <property type="entry name" value="TRPL-trafficking_regulator"/>
</dbReference>
<reference evidence="2 3" key="1">
    <citation type="submission" date="2022-12" db="EMBL/GenBank/DDBJ databases">
        <title>Chromosome-level genome of Tegillarca granosa.</title>
        <authorList>
            <person name="Kim J."/>
        </authorList>
    </citation>
    <scope>NUCLEOTIDE SEQUENCE [LARGE SCALE GENOMIC DNA]</scope>
    <source>
        <strain evidence="2">Teg-2019</strain>
        <tissue evidence="2">Adductor muscle</tissue>
    </source>
</reference>
<evidence type="ECO:0000313" key="3">
    <source>
        <dbReference type="Proteomes" id="UP001217089"/>
    </source>
</evidence>
<proteinExistence type="predicted"/>
<organism evidence="2 3">
    <name type="scientific">Tegillarca granosa</name>
    <name type="common">Malaysian cockle</name>
    <name type="synonym">Anadara granosa</name>
    <dbReference type="NCBI Taxonomy" id="220873"/>
    <lineage>
        <taxon>Eukaryota</taxon>
        <taxon>Metazoa</taxon>
        <taxon>Spiralia</taxon>
        <taxon>Lophotrochozoa</taxon>
        <taxon>Mollusca</taxon>
        <taxon>Bivalvia</taxon>
        <taxon>Autobranchia</taxon>
        <taxon>Pteriomorphia</taxon>
        <taxon>Arcoida</taxon>
        <taxon>Arcoidea</taxon>
        <taxon>Arcidae</taxon>
        <taxon>Tegillarca</taxon>
    </lineage>
</organism>
<dbReference type="InterPro" id="IPR038727">
    <property type="entry name" value="NadR/Ttd14_AAA_dom"/>
</dbReference>
<evidence type="ECO:0000259" key="1">
    <source>
        <dbReference type="Pfam" id="PF13521"/>
    </source>
</evidence>
<dbReference type="PANTHER" id="PTHR34932:SF1">
    <property type="entry name" value="TRPL TRANSLOCATION DEFECT PROTEIN 14"/>
    <property type="match status" value="1"/>
</dbReference>
<gene>
    <name evidence="2" type="ORF">KUTeg_010271</name>
</gene>
<dbReference type="PANTHER" id="PTHR34932">
    <property type="entry name" value="TRPL TRANSLOCATION DEFECT PROTEIN 14"/>
    <property type="match status" value="1"/>
</dbReference>
<dbReference type="EMBL" id="JARBDR010000440">
    <property type="protein sequence ID" value="KAJ8312898.1"/>
    <property type="molecule type" value="Genomic_DNA"/>
</dbReference>
<sequence length="397" mass="46245">MTRSYREVVTMSQDIGDYKNKVYKVVLTGGPCGGKTTGQARLSAFFESLGWQVYRSPETALVLMSGGIKFTNLKNDEPYRFQENLIKTMMQIENTYFELARTCQQNCLVICDRGLMDATAYLPKDQWVKMKTENQWNEVDLRDNRYNQIIHMVSAANGAEPFYTIEGHDTRHEDLSTARNLDEITAQAWVGHPYYDVIDNATGFEEKVMKMISAVCNRLGIDAGDRLSINSKKRKFLVKNLADLKNFPAYQQFIVVHDYLVTPSRKMQARIRRRGQNGFWTFTHTIRRPEINKQSVELRMAITQRDYKILMAQKDDRHHSIFKKRFCFLWNNQYFHLDAYEEPCPNSCKGLVLLETYTTLEGDALKLPDFLDIQKEVTEDPAYSMFNLSLKEEMDRK</sequence>
<protein>
    <recommendedName>
        <fullName evidence="1">NadR/Ttd14 AAA domain-containing protein</fullName>
    </recommendedName>
</protein>
<dbReference type="SUPFAM" id="SSF55154">
    <property type="entry name" value="CYTH-like phosphatases"/>
    <property type="match status" value="1"/>
</dbReference>
<name>A0ABQ9FB85_TEGGR</name>
<keyword evidence="3" id="KW-1185">Reference proteome</keyword>
<comment type="caution">
    <text evidence="2">The sequence shown here is derived from an EMBL/GenBank/DDBJ whole genome shotgun (WGS) entry which is preliminary data.</text>
</comment>
<feature type="domain" description="NadR/Ttd14 AAA" evidence="1">
    <location>
        <begin position="24"/>
        <end position="207"/>
    </location>
</feature>